<dbReference type="Proteomes" id="UP001361239">
    <property type="component" value="Unassembled WGS sequence"/>
</dbReference>
<dbReference type="PANTHER" id="PTHR42877">
    <property type="entry name" value="L-ORNITHINE N(5)-MONOOXYGENASE-RELATED"/>
    <property type="match status" value="1"/>
</dbReference>
<dbReference type="RefSeq" id="WP_339585789.1">
    <property type="nucleotide sequence ID" value="NZ_JBBHJZ010000001.1"/>
</dbReference>
<sequence length="497" mass="55530">MTKAMPSDIRETASPRGKDTRFVIIGSGISGVLMAIKLLERGYRDIVILEKAGRMGGTWRDNVYPGVACDVAAHLYSYSFARNPWWNSRYAKGADIWAYYHGVARHYGVLPLIRYYAEVLSAEFGEGLWQVTTRDGDVFTADVVIAAAGRLHRPVMPEIEGLDSFAGALFHTARWDQTIELADKRVGVIGTGSSATQIVTALAGKVERLSLFQRTAQWVFPVKDTPNSWWTKLRFWLSKRRWDDYYRQLRGETEARGKAATSTVEGRAARDQVCHDALAGIRDPELRAKLTPDYDVGCKRLVFSDGYYEAVQHPSVDVVVDPIARVVREGVVTESGKLHELDVLALATGFDAHAYIRPMQVTGEGGVTLDEVWRDLPLSYRSIAIPHMPNFLMINGPYSPGGTSSVVGIAEAQVDYILQLIDRIVEQQVQIVPREEPARAWLDGIRAKARDSVWGNGGCQSWYLDKTGTPTLDTSTLSELQEQLAEVQWDHFVERPR</sequence>
<keyword evidence="2" id="KW-1185">Reference proteome</keyword>
<dbReference type="EC" id="1.14.13.-" evidence="1"/>
<reference evidence="1 2" key="1">
    <citation type="submission" date="2024-03" db="EMBL/GenBank/DDBJ databases">
        <authorList>
            <person name="Jo J.-H."/>
        </authorList>
    </citation>
    <scope>NUCLEOTIDE SEQUENCE [LARGE SCALE GENOMIC DNA]</scope>
    <source>
        <strain evidence="1 2">PS1R-30</strain>
    </source>
</reference>
<comment type="caution">
    <text evidence="1">The sequence shown here is derived from an EMBL/GenBank/DDBJ whole genome shotgun (WGS) entry which is preliminary data.</text>
</comment>
<evidence type="ECO:0000313" key="2">
    <source>
        <dbReference type="Proteomes" id="UP001361239"/>
    </source>
</evidence>
<dbReference type="PANTHER" id="PTHR42877:SF4">
    <property type="entry name" value="FAD_NAD(P)-BINDING DOMAIN-CONTAINING PROTEIN-RELATED"/>
    <property type="match status" value="1"/>
</dbReference>
<dbReference type="Pfam" id="PF13738">
    <property type="entry name" value="Pyr_redox_3"/>
    <property type="match status" value="1"/>
</dbReference>
<proteinExistence type="predicted"/>
<dbReference type="GO" id="GO:0016491">
    <property type="term" value="F:oxidoreductase activity"/>
    <property type="evidence" value="ECO:0007669"/>
    <property type="project" value="UniProtKB-KW"/>
</dbReference>
<dbReference type="InterPro" id="IPR051209">
    <property type="entry name" value="FAD-bind_Monooxygenase_sf"/>
</dbReference>
<evidence type="ECO:0000313" key="1">
    <source>
        <dbReference type="EMBL" id="MEJ5975860.1"/>
    </source>
</evidence>
<keyword evidence="1" id="KW-0560">Oxidoreductase</keyword>
<dbReference type="EMBL" id="JBBHJZ010000001">
    <property type="protein sequence ID" value="MEJ5975860.1"/>
    <property type="molecule type" value="Genomic_DNA"/>
</dbReference>
<protein>
    <submittedName>
        <fullName evidence="1">NAD(P)/FAD-dependent oxidoreductase</fullName>
        <ecNumber evidence="1">1.14.13.-</ecNumber>
    </submittedName>
</protein>
<dbReference type="SUPFAM" id="SSF51905">
    <property type="entry name" value="FAD/NAD(P)-binding domain"/>
    <property type="match status" value="2"/>
</dbReference>
<dbReference type="InterPro" id="IPR036188">
    <property type="entry name" value="FAD/NAD-bd_sf"/>
</dbReference>
<accession>A0ABU8RS11</accession>
<dbReference type="Gene3D" id="3.50.50.60">
    <property type="entry name" value="FAD/NAD(P)-binding domain"/>
    <property type="match status" value="2"/>
</dbReference>
<gene>
    <name evidence="1" type="ORF">WG901_04390</name>
</gene>
<organism evidence="1 2">
    <name type="scientific">Novosphingobium anseongense</name>
    <dbReference type="NCBI Taxonomy" id="3133436"/>
    <lineage>
        <taxon>Bacteria</taxon>
        <taxon>Pseudomonadati</taxon>
        <taxon>Pseudomonadota</taxon>
        <taxon>Alphaproteobacteria</taxon>
        <taxon>Sphingomonadales</taxon>
        <taxon>Sphingomonadaceae</taxon>
        <taxon>Novosphingobium</taxon>
    </lineage>
</organism>
<name>A0ABU8RS11_9SPHN</name>